<name>A0A1Q2MCU1_9BACT</name>
<dbReference type="EMBL" id="CP019646">
    <property type="protein sequence ID" value="AQQ70511.1"/>
    <property type="molecule type" value="Genomic_DNA"/>
</dbReference>
<keyword evidence="3 4" id="KW-0326">Glycosidase</keyword>
<reference evidence="8" key="1">
    <citation type="submission" date="2017-02" db="EMBL/GenBank/DDBJ databases">
        <title>Comparative genomics and description of representatives of a novel lineage of planctomycetes thriving in anoxic sediments.</title>
        <authorList>
            <person name="Spring S."/>
            <person name="Bunk B."/>
            <person name="Sproer C."/>
        </authorList>
    </citation>
    <scope>NUCLEOTIDE SEQUENCE [LARGE SCALE GENOMIC DNA]</scope>
    <source>
        <strain evidence="8">SM-Chi-D1</strain>
    </source>
</reference>
<dbReference type="Gene3D" id="2.60.120.430">
    <property type="entry name" value="Galactose-binding lectin"/>
    <property type="match status" value="1"/>
</dbReference>
<organism evidence="7 8">
    <name type="scientific">Limihaloglobus sulfuriphilus</name>
    <dbReference type="NCBI Taxonomy" id="1851148"/>
    <lineage>
        <taxon>Bacteria</taxon>
        <taxon>Pseudomonadati</taxon>
        <taxon>Planctomycetota</taxon>
        <taxon>Phycisphaerae</taxon>
        <taxon>Sedimentisphaerales</taxon>
        <taxon>Sedimentisphaeraceae</taxon>
        <taxon>Limihaloglobus</taxon>
    </lineage>
</organism>
<gene>
    <name evidence="7" type="ORF">SMSP2_00863</name>
</gene>
<dbReference type="RefSeq" id="WP_146682770.1">
    <property type="nucleotide sequence ID" value="NZ_CP019646.1"/>
</dbReference>
<dbReference type="AlphaFoldDB" id="A0A1Q2MCU1"/>
<evidence type="ECO:0000256" key="1">
    <source>
        <dbReference type="ARBA" id="ARBA00007754"/>
    </source>
</evidence>
<dbReference type="GO" id="GO:0016985">
    <property type="term" value="F:mannan endo-1,4-beta-mannosidase activity"/>
    <property type="evidence" value="ECO:0007669"/>
    <property type="project" value="InterPro"/>
</dbReference>
<dbReference type="OrthoDB" id="9802773at2"/>
<dbReference type="Proteomes" id="UP000188181">
    <property type="component" value="Chromosome"/>
</dbReference>
<evidence type="ECO:0000313" key="8">
    <source>
        <dbReference type="Proteomes" id="UP000188181"/>
    </source>
</evidence>
<keyword evidence="2 4" id="KW-0378">Hydrolase</keyword>
<dbReference type="Gene3D" id="3.20.20.80">
    <property type="entry name" value="Glycosidases"/>
    <property type="match status" value="1"/>
</dbReference>
<protein>
    <submittedName>
        <fullName evidence="7">Beta-mannanase</fullName>
    </submittedName>
</protein>
<feature type="active site" description="Proton donor" evidence="4">
    <location>
        <position position="495"/>
    </location>
</feature>
<dbReference type="KEGG" id="pbas:SMSP2_00863"/>
<evidence type="ECO:0000259" key="5">
    <source>
        <dbReference type="PROSITE" id="PS50022"/>
    </source>
</evidence>
<evidence type="ECO:0000313" key="7">
    <source>
        <dbReference type="EMBL" id="AQQ70511.1"/>
    </source>
</evidence>
<feature type="domain" description="F5/8 type C" evidence="5">
    <location>
        <begin position="254"/>
        <end position="362"/>
    </location>
</feature>
<dbReference type="PANTHER" id="PTHR40079">
    <property type="entry name" value="MANNAN ENDO-1,4-BETA-MANNOSIDASE E-RELATED"/>
    <property type="match status" value="1"/>
</dbReference>
<dbReference type="InterPro" id="IPR000421">
    <property type="entry name" value="FA58C"/>
</dbReference>
<dbReference type="InterPro" id="IPR017853">
    <property type="entry name" value="GH"/>
</dbReference>
<evidence type="ECO:0000256" key="3">
    <source>
        <dbReference type="ARBA" id="ARBA00023295"/>
    </source>
</evidence>
<dbReference type="GO" id="GO:0006080">
    <property type="term" value="P:substituted mannan metabolic process"/>
    <property type="evidence" value="ECO:0007669"/>
    <property type="project" value="InterPro"/>
</dbReference>
<dbReference type="Pfam" id="PF02156">
    <property type="entry name" value="Glyco_hydro_26"/>
    <property type="match status" value="1"/>
</dbReference>
<sequence length="949" mass="107985">MSIKINTVLMTVGILAVAAQGYIIENFETYADTAELSANPQIYLPGHGTSGSGVAYNLPTAELVTNDSFEGSKSIKFSRTGYPAYANFGFNFKSLDSGSLDLAAYNKLRVWFKGDASNPVGDLILTVKNRFTSEISKTIIADGTTITEWTLIEVDIDERWSDVGFIVFTARKSDHGTVNMLIDGLEALVSETKVEPTAFQKQFMTYGNLSVGKFYKFSHDPLSGFSDEWPNKWTDGSKLTNETFNETTFSQKEWLGWQADSTPVEIVLDLGKSYNIDTVKLHCCSYTNTGIYYPSTVNIHTKTQHDQQWQHFVQITGGGDTETFSDKWLRLESSFTPARYIQISAAGPGGTLMIDEIEIYGEIVNEWKHVPDYGMYHGAFAVEEHGWWNLSYYEEQANKKTSMVLWYHQLNPNENNSSFSEGLSFLWRNPKYLSKNTVGERYLTIGWLPRWSTAQDIAQGIDGYDEHFEQWFSESIDYSMRYGNSDPIWLRPMNEMNGGWTFPTEDPENSSCWGGDPLNYRRAWRRLYNIAEQVGAADKHVFLWSPNGYTWAGEDHRPDKYYPGDQYVDWVGISMYSQGDEPYPNNTLTGTAGPGSFDFYGTWPHKPMMISEGAWKPGKEGDAERWINEWFDMPHNFPRIKAAVWFNGTDIKISEALSPNLVDLFRQRLSEPSFLSSPSAGRLDFNFDGNISLEDLAICSSNWKRLWKEDFRNNLINTASGALISDLYWSNTAQCDASEAWVIDNEIFERPSVKISQLPAGQTADMFTRLPSSEHYQVSGKIVNLDEFAAPYSSSFMRICFESFLVNEDNSVSQPGWTIEIYRNAFGETMWADGFRIRDREGTSLASNYLGKLERPYAVPFIFQRSDDNVYISIGDGAQKIEQHIVSELDPSNSALRFYHQSMGPQASDSWVITDLKVFSNFEIDDIDGNRHFDESDLMFFSEKWLQNE</sequence>
<dbReference type="PANTHER" id="PTHR40079:SF4">
    <property type="entry name" value="GH26 DOMAIN-CONTAINING PROTEIN-RELATED"/>
    <property type="match status" value="1"/>
</dbReference>
<dbReference type="InterPro" id="IPR000805">
    <property type="entry name" value="Glyco_hydro_26"/>
</dbReference>
<evidence type="ECO:0000259" key="6">
    <source>
        <dbReference type="PROSITE" id="PS51764"/>
    </source>
</evidence>
<proteinExistence type="inferred from homology"/>
<evidence type="ECO:0000256" key="4">
    <source>
        <dbReference type="PROSITE-ProRule" id="PRU01100"/>
    </source>
</evidence>
<dbReference type="InterPro" id="IPR022790">
    <property type="entry name" value="GH26_dom"/>
</dbReference>
<dbReference type="PROSITE" id="PS50022">
    <property type="entry name" value="FA58C_3"/>
    <property type="match status" value="1"/>
</dbReference>
<dbReference type="PROSITE" id="PS51764">
    <property type="entry name" value="GH26"/>
    <property type="match status" value="1"/>
</dbReference>
<keyword evidence="8" id="KW-1185">Reference proteome</keyword>
<dbReference type="SUPFAM" id="SSF49785">
    <property type="entry name" value="Galactose-binding domain-like"/>
    <property type="match status" value="1"/>
</dbReference>
<feature type="active site" description="Nucleophile" evidence="4">
    <location>
        <position position="612"/>
    </location>
</feature>
<feature type="domain" description="GH26" evidence="6">
    <location>
        <begin position="361"/>
        <end position="678"/>
    </location>
</feature>
<accession>A0A1Q2MCU1</accession>
<dbReference type="Gene3D" id="2.60.120.1190">
    <property type="match status" value="1"/>
</dbReference>
<evidence type="ECO:0000256" key="2">
    <source>
        <dbReference type="ARBA" id="ARBA00022801"/>
    </source>
</evidence>
<comment type="similarity">
    <text evidence="1 4">Belongs to the glycosyl hydrolase 26 family.</text>
</comment>
<dbReference type="InterPro" id="IPR008979">
    <property type="entry name" value="Galactose-bd-like_sf"/>
</dbReference>
<dbReference type="SUPFAM" id="SSF51445">
    <property type="entry name" value="(Trans)glycosidases"/>
    <property type="match status" value="1"/>
</dbReference>